<evidence type="ECO:0000256" key="3">
    <source>
        <dbReference type="ARBA" id="ARBA00009677"/>
    </source>
</evidence>
<evidence type="ECO:0000256" key="5">
    <source>
        <dbReference type="ARBA" id="ARBA00022525"/>
    </source>
</evidence>
<accession>A0A1D9P420</accession>
<proteinExistence type="inferred from homology"/>
<evidence type="ECO:0000259" key="7">
    <source>
        <dbReference type="Pfam" id="PF00460"/>
    </source>
</evidence>
<dbReference type="Pfam" id="PF00460">
    <property type="entry name" value="Flg_bb_rod"/>
    <property type="match status" value="1"/>
</dbReference>
<dbReference type="PANTHER" id="PTHR30033:SF2">
    <property type="entry name" value="FLAGELLAR HOOK PROTEIN"/>
    <property type="match status" value="1"/>
</dbReference>
<feature type="domain" description="Flagellar basal body rod protein N-terminal" evidence="7">
    <location>
        <begin position="8"/>
        <end position="37"/>
    </location>
</feature>
<feature type="domain" description="Flagellar basal-body/hook protein C-terminal" evidence="8">
    <location>
        <begin position="569"/>
        <end position="609"/>
    </location>
</feature>
<evidence type="ECO:0000313" key="10">
    <source>
        <dbReference type="EMBL" id="AOZ97366.1"/>
    </source>
</evidence>
<dbReference type="GO" id="GO:0005198">
    <property type="term" value="F:structural molecule activity"/>
    <property type="evidence" value="ECO:0007669"/>
    <property type="project" value="InterPro"/>
</dbReference>
<keyword evidence="10" id="KW-0282">Flagellum</keyword>
<keyword evidence="11" id="KW-1185">Reference proteome</keyword>
<dbReference type="KEGG" id="bhu:bhn_I2333"/>
<evidence type="ECO:0000256" key="2">
    <source>
        <dbReference type="ARBA" id="ARBA00004613"/>
    </source>
</evidence>
<sequence length="615" mass="68281">MVSQFFGLNIAASGLRAANAALNTTANNISNVETKGYSRQKVNQEAADALRVFAKYGCAGAGVETIAIERVRDSFYDVKYRNNEQLLGNVEQKNYYTKLVEQYLDDDGTTGFSSLFTKMEAALQSVKTAAGTTEAKTTYVSSVRSITEYFNNVYNQLQGLQSDINSEIKLCADRISSISQEVASINKQINIIEMTGTTANELRDKRDVLVDELSKMVSVETKETPVVDENNPDRVTGATRFQIWVAGGYELVDTYEYRKMICVARDEDGSVNQNDVSGLYDIKWGTASYKDGDDIKELADFSIESKLIGGELQGLLAMRDGNNNQYFNGKSTIIDPLARPVTVQVEVDAAYLKDMNKCTLPEDGTIHIGDKTYKYDSWAYDGDKTFTFTIDNSTLSSTPDTNRLVTIGYGNDYQGIPYYLEQMNEWVRQFSSAVNEIMVTGYTSDSLEGVALLTGAMDTNSVAQYSYEQLTSLSQNKGYYKLRGGNFEVNSVIVENAERFATKADVTEGESEYGNLSRLKEMFETKKIFRGATSGEYLTKVLADVALNSSNAGTLEKTYEALEVTIKNQRLSDAGVDEDEEASNLVKYQNAYTLSSKMIQTLTEIYDRLILQTGV</sequence>
<dbReference type="RefSeq" id="WP_071176977.1">
    <property type="nucleotide sequence ID" value="NZ_CP017831.1"/>
</dbReference>
<evidence type="ECO:0000259" key="9">
    <source>
        <dbReference type="Pfam" id="PF22638"/>
    </source>
</evidence>
<dbReference type="Proteomes" id="UP000179284">
    <property type="component" value="Chromosome I"/>
</dbReference>
<dbReference type="Pfam" id="PF22638">
    <property type="entry name" value="FlgK_D1"/>
    <property type="match status" value="1"/>
</dbReference>
<dbReference type="NCBIfam" id="TIGR02492">
    <property type="entry name" value="flgK_ends"/>
    <property type="match status" value="1"/>
</dbReference>
<comment type="similarity">
    <text evidence="3">Belongs to the flagella basal body rod proteins family.</text>
</comment>
<dbReference type="GO" id="GO:0005576">
    <property type="term" value="C:extracellular region"/>
    <property type="evidence" value="ECO:0007669"/>
    <property type="project" value="UniProtKB-SubCell"/>
</dbReference>
<dbReference type="GO" id="GO:0044780">
    <property type="term" value="P:bacterial-type flagellum assembly"/>
    <property type="evidence" value="ECO:0007669"/>
    <property type="project" value="InterPro"/>
</dbReference>
<dbReference type="Pfam" id="PF06429">
    <property type="entry name" value="Flg_bbr_C"/>
    <property type="match status" value="1"/>
</dbReference>
<feature type="domain" description="Flagellar hook-associated protein FlgK helical" evidence="9">
    <location>
        <begin position="100"/>
        <end position="328"/>
    </location>
</feature>
<dbReference type="PANTHER" id="PTHR30033">
    <property type="entry name" value="FLAGELLAR HOOK-ASSOCIATED PROTEIN 1"/>
    <property type="match status" value="1"/>
</dbReference>
<dbReference type="EMBL" id="CP017831">
    <property type="protein sequence ID" value="AOZ97366.1"/>
    <property type="molecule type" value="Genomic_DNA"/>
</dbReference>
<dbReference type="SUPFAM" id="SSF64518">
    <property type="entry name" value="Phase 1 flagellin"/>
    <property type="match status" value="1"/>
</dbReference>
<protein>
    <recommendedName>
        <fullName evidence="4">Flagellar hook-associated protein 1</fullName>
    </recommendedName>
</protein>
<comment type="subcellular location">
    <subcellularLocation>
        <location evidence="1">Bacterial flagellum</location>
    </subcellularLocation>
    <subcellularLocation>
        <location evidence="2">Secreted</location>
    </subcellularLocation>
</comment>
<keyword evidence="6" id="KW-0975">Bacterial flagellum</keyword>
<gene>
    <name evidence="10" type="ORF">bhn_I2333</name>
</gene>
<dbReference type="AlphaFoldDB" id="A0A1D9P420"/>
<evidence type="ECO:0000256" key="1">
    <source>
        <dbReference type="ARBA" id="ARBA00004365"/>
    </source>
</evidence>
<dbReference type="InterPro" id="IPR001444">
    <property type="entry name" value="Flag_bb_rod_N"/>
</dbReference>
<dbReference type="InterPro" id="IPR010930">
    <property type="entry name" value="Flg_bb/hook_C_dom"/>
</dbReference>
<dbReference type="InterPro" id="IPR053927">
    <property type="entry name" value="FlgK_helical"/>
</dbReference>
<dbReference type="GO" id="GO:0009424">
    <property type="term" value="C:bacterial-type flagellum hook"/>
    <property type="evidence" value="ECO:0007669"/>
    <property type="project" value="InterPro"/>
</dbReference>
<evidence type="ECO:0000256" key="6">
    <source>
        <dbReference type="ARBA" id="ARBA00023143"/>
    </source>
</evidence>
<dbReference type="PRINTS" id="PR01005">
    <property type="entry name" value="FLGHOOKAP1"/>
</dbReference>
<organism evidence="10 11">
    <name type="scientific">Butyrivibrio hungatei</name>
    <dbReference type="NCBI Taxonomy" id="185008"/>
    <lineage>
        <taxon>Bacteria</taxon>
        <taxon>Bacillati</taxon>
        <taxon>Bacillota</taxon>
        <taxon>Clostridia</taxon>
        <taxon>Lachnospirales</taxon>
        <taxon>Lachnospiraceae</taxon>
        <taxon>Butyrivibrio</taxon>
    </lineage>
</organism>
<keyword evidence="10" id="KW-0966">Cell projection</keyword>
<reference evidence="11" key="1">
    <citation type="submission" date="2016-10" db="EMBL/GenBank/DDBJ databases">
        <title>The complete genome sequence of the rumen bacterium Butyrivibrio hungatei MB2003.</title>
        <authorList>
            <person name="Palevich N."/>
            <person name="Kelly W.J."/>
            <person name="Leahy S.C."/>
            <person name="Altermann E."/>
            <person name="Rakonjac J."/>
            <person name="Attwood G.T."/>
        </authorList>
    </citation>
    <scope>NUCLEOTIDE SEQUENCE [LARGE SCALE GENOMIC DNA]</scope>
    <source>
        <strain evidence="11">MB2003</strain>
    </source>
</reference>
<evidence type="ECO:0000313" key="11">
    <source>
        <dbReference type="Proteomes" id="UP000179284"/>
    </source>
</evidence>
<name>A0A1D9P420_9FIRM</name>
<evidence type="ECO:0000259" key="8">
    <source>
        <dbReference type="Pfam" id="PF06429"/>
    </source>
</evidence>
<dbReference type="InterPro" id="IPR002371">
    <property type="entry name" value="FlgK"/>
</dbReference>
<keyword evidence="10" id="KW-0969">Cilium</keyword>
<keyword evidence="5" id="KW-0964">Secreted</keyword>
<evidence type="ECO:0000256" key="4">
    <source>
        <dbReference type="ARBA" id="ARBA00016244"/>
    </source>
</evidence>
<dbReference type="OrthoDB" id="9802553at2"/>